<evidence type="ECO:0000256" key="4">
    <source>
        <dbReference type="ARBA" id="ARBA00023274"/>
    </source>
</evidence>
<accession>A0A1E3NU85</accession>
<evidence type="ECO:0000256" key="3">
    <source>
        <dbReference type="ARBA" id="ARBA00023128"/>
    </source>
</evidence>
<dbReference type="Proteomes" id="UP000094455">
    <property type="component" value="Unassembled WGS sequence"/>
</dbReference>
<dbReference type="EMBL" id="KV454001">
    <property type="protein sequence ID" value="ODQ49556.1"/>
    <property type="molecule type" value="Genomic_DNA"/>
</dbReference>
<evidence type="ECO:0000313" key="7">
    <source>
        <dbReference type="Proteomes" id="UP000094455"/>
    </source>
</evidence>
<keyword evidence="2" id="KW-0689">Ribosomal protein</keyword>
<comment type="subcellular location">
    <subcellularLocation>
        <location evidence="1">Mitochondrion</location>
    </subcellularLocation>
</comment>
<keyword evidence="3" id="KW-0496">Mitochondrion</keyword>
<dbReference type="SMART" id="SM00916">
    <property type="entry name" value="L51_S25_CI-B8"/>
    <property type="match status" value="1"/>
</dbReference>
<proteinExistence type="predicted"/>
<evidence type="ECO:0000256" key="1">
    <source>
        <dbReference type="ARBA" id="ARBA00004173"/>
    </source>
</evidence>
<sequence length="155" mass="17954">MPYQKIPKALRPLYLKGLPESRTLKQANHLDLIANYKNSAYKLADVEKLQLVFKRHNAYGHMGMRQFWKYNLKTISFHNPELPIEVQRVECETKDEQLKCPCLIKAHLKGGKVETIQAKDKHSDDIMKELIKATNAQKIAHEEIPLVLPKVQDRA</sequence>
<dbReference type="RefSeq" id="XP_019020669.1">
    <property type="nucleotide sequence ID" value="XM_019163826.1"/>
</dbReference>
<dbReference type="PANTHER" id="PTHR13274">
    <property type="entry name" value="MITOCHONDRIAL RIBOSOMAL PROTEIN S25"/>
    <property type="match status" value="1"/>
</dbReference>
<dbReference type="GeneID" id="30180513"/>
<evidence type="ECO:0000259" key="5">
    <source>
        <dbReference type="SMART" id="SM00916"/>
    </source>
</evidence>
<dbReference type="GO" id="GO:1990904">
    <property type="term" value="C:ribonucleoprotein complex"/>
    <property type="evidence" value="ECO:0007669"/>
    <property type="project" value="UniProtKB-KW"/>
</dbReference>
<dbReference type="GO" id="GO:0005840">
    <property type="term" value="C:ribosome"/>
    <property type="evidence" value="ECO:0007669"/>
    <property type="project" value="UniProtKB-KW"/>
</dbReference>
<dbReference type="InterPro" id="IPR036249">
    <property type="entry name" value="Thioredoxin-like_sf"/>
</dbReference>
<protein>
    <recommendedName>
        <fullName evidence="5">Ribosomal protein/NADH dehydrogenase domain-containing protein</fullName>
    </recommendedName>
</protein>
<name>A0A1E3NU85_9ASCO</name>
<feature type="domain" description="Ribosomal protein/NADH dehydrogenase" evidence="5">
    <location>
        <begin position="57"/>
        <end position="137"/>
    </location>
</feature>
<dbReference type="Gene3D" id="3.40.30.10">
    <property type="entry name" value="Glutaredoxin"/>
    <property type="match status" value="1"/>
</dbReference>
<dbReference type="AlphaFoldDB" id="A0A1E3NU85"/>
<dbReference type="GO" id="GO:0003735">
    <property type="term" value="F:structural constituent of ribosome"/>
    <property type="evidence" value="ECO:0007669"/>
    <property type="project" value="InterPro"/>
</dbReference>
<gene>
    <name evidence="6" type="ORF">PICMEDRAFT_71100</name>
</gene>
<dbReference type="SUPFAM" id="SSF52833">
    <property type="entry name" value="Thioredoxin-like"/>
    <property type="match status" value="1"/>
</dbReference>
<keyword evidence="7" id="KW-1185">Reference proteome</keyword>
<dbReference type="Pfam" id="PF05047">
    <property type="entry name" value="L51_S25_CI-B8"/>
    <property type="match status" value="1"/>
</dbReference>
<dbReference type="OrthoDB" id="1696305at2759"/>
<evidence type="ECO:0000256" key="2">
    <source>
        <dbReference type="ARBA" id="ARBA00022980"/>
    </source>
</evidence>
<evidence type="ECO:0000313" key="6">
    <source>
        <dbReference type="EMBL" id="ODQ49556.1"/>
    </source>
</evidence>
<reference evidence="6 7" key="1">
    <citation type="journal article" date="2016" name="Proc. Natl. Acad. Sci. U.S.A.">
        <title>Comparative genomics of biotechnologically important yeasts.</title>
        <authorList>
            <person name="Riley R."/>
            <person name="Haridas S."/>
            <person name="Wolfe K.H."/>
            <person name="Lopes M.R."/>
            <person name="Hittinger C.T."/>
            <person name="Goeker M."/>
            <person name="Salamov A.A."/>
            <person name="Wisecaver J.H."/>
            <person name="Long T.M."/>
            <person name="Calvey C.H."/>
            <person name="Aerts A.L."/>
            <person name="Barry K.W."/>
            <person name="Choi C."/>
            <person name="Clum A."/>
            <person name="Coughlan A.Y."/>
            <person name="Deshpande S."/>
            <person name="Douglass A.P."/>
            <person name="Hanson S.J."/>
            <person name="Klenk H.-P."/>
            <person name="LaButti K.M."/>
            <person name="Lapidus A."/>
            <person name="Lindquist E.A."/>
            <person name="Lipzen A.M."/>
            <person name="Meier-Kolthoff J.P."/>
            <person name="Ohm R.A."/>
            <person name="Otillar R.P."/>
            <person name="Pangilinan J.L."/>
            <person name="Peng Y."/>
            <person name="Rokas A."/>
            <person name="Rosa C.A."/>
            <person name="Scheuner C."/>
            <person name="Sibirny A.A."/>
            <person name="Slot J.C."/>
            <person name="Stielow J.B."/>
            <person name="Sun H."/>
            <person name="Kurtzman C.P."/>
            <person name="Blackwell M."/>
            <person name="Grigoriev I.V."/>
            <person name="Jeffries T.W."/>
        </authorList>
    </citation>
    <scope>NUCLEOTIDE SEQUENCE [LARGE SCALE GENOMIC DNA]</scope>
    <source>
        <strain evidence="6 7">NRRL Y-2026</strain>
    </source>
</reference>
<organism evidence="6 7">
    <name type="scientific">Pichia membranifaciens NRRL Y-2026</name>
    <dbReference type="NCBI Taxonomy" id="763406"/>
    <lineage>
        <taxon>Eukaryota</taxon>
        <taxon>Fungi</taxon>
        <taxon>Dikarya</taxon>
        <taxon>Ascomycota</taxon>
        <taxon>Saccharomycotina</taxon>
        <taxon>Pichiomycetes</taxon>
        <taxon>Pichiales</taxon>
        <taxon>Pichiaceae</taxon>
        <taxon>Pichia</taxon>
    </lineage>
</organism>
<dbReference type="STRING" id="763406.A0A1E3NU85"/>
<dbReference type="GO" id="GO:0005739">
    <property type="term" value="C:mitochondrion"/>
    <property type="evidence" value="ECO:0007669"/>
    <property type="project" value="UniProtKB-SubCell"/>
</dbReference>
<dbReference type="PANTHER" id="PTHR13274:SF2">
    <property type="entry name" value="SMALL RIBOSOMAL SUBUNIT PROTEIN MS25"/>
    <property type="match status" value="1"/>
</dbReference>
<keyword evidence="4" id="KW-0687">Ribonucleoprotein</keyword>
<dbReference type="InterPro" id="IPR007741">
    <property type="entry name" value="Ribosomal_mL43/mS25/NADH_DH"/>
</dbReference>
<dbReference type="InterPro" id="IPR040049">
    <property type="entry name" value="Ribosomal_mS25/mL61"/>
</dbReference>